<dbReference type="SUPFAM" id="SSF51294">
    <property type="entry name" value="Hedgehog/intein (Hint) domain"/>
    <property type="match status" value="1"/>
</dbReference>
<dbReference type="InterPro" id="IPR006142">
    <property type="entry name" value="INTEIN"/>
</dbReference>
<keyword evidence="1" id="KW-0068">Autocatalytic cleavage</keyword>
<dbReference type="InterPro" id="IPR027434">
    <property type="entry name" value="Homing_endonucl"/>
</dbReference>
<dbReference type="InterPro" id="IPR030934">
    <property type="entry name" value="Intein_C"/>
</dbReference>
<dbReference type="Gene3D" id="3.10.28.10">
    <property type="entry name" value="Homing endonucleases"/>
    <property type="match status" value="1"/>
</dbReference>
<accession>A0A1V0BGV6</accession>
<gene>
    <name evidence="5" type="ORF">B5M06_13455</name>
</gene>
<feature type="region of interest" description="Disordered" evidence="3">
    <location>
        <begin position="1001"/>
        <end position="1049"/>
    </location>
</feature>
<dbReference type="Proteomes" id="UP000242792">
    <property type="component" value="Chromosome"/>
</dbReference>
<evidence type="ECO:0000256" key="1">
    <source>
        <dbReference type="ARBA" id="ARBA00022813"/>
    </source>
</evidence>
<dbReference type="GO" id="GO:0016539">
    <property type="term" value="P:intein-mediated protein splicing"/>
    <property type="evidence" value="ECO:0007669"/>
    <property type="project" value="InterPro"/>
</dbReference>
<dbReference type="EMBL" id="CP020121">
    <property type="protein sequence ID" value="AQZ99111.1"/>
    <property type="molecule type" value="Genomic_DNA"/>
</dbReference>
<reference evidence="5 6" key="1">
    <citation type="submission" date="2017-03" db="EMBL/GenBank/DDBJ databases">
        <title>Rapid Whole Genome Sequencing of Comamonas kerstersii Causing Continuous ambulatory Peritoneal Dialysis-Associated Peritonitis.</title>
        <authorList>
            <person name="Zheng B."/>
        </authorList>
    </citation>
    <scope>NUCLEOTIDE SEQUENCE [LARGE SCALE GENOMIC DNA]</scope>
    <source>
        <strain evidence="5 6">8943</strain>
    </source>
</reference>
<dbReference type="KEGG" id="cke:B5M06_13455"/>
<dbReference type="GeneID" id="83040998"/>
<dbReference type="GO" id="GO:0004519">
    <property type="term" value="F:endonuclease activity"/>
    <property type="evidence" value="ECO:0007669"/>
    <property type="project" value="InterPro"/>
</dbReference>
<evidence type="ECO:0000313" key="5">
    <source>
        <dbReference type="EMBL" id="AQZ99111.1"/>
    </source>
</evidence>
<dbReference type="InterPro" id="IPR046454">
    <property type="entry name" value="GpA_endonuclease"/>
</dbReference>
<dbReference type="InterPro" id="IPR004042">
    <property type="entry name" value="Intein_endonuc_central"/>
</dbReference>
<dbReference type="Pfam" id="PF20454">
    <property type="entry name" value="GpA_nuclease"/>
    <property type="match status" value="1"/>
</dbReference>
<dbReference type="InterPro" id="IPR008866">
    <property type="entry name" value="Phage_lambda_GpA-like"/>
</dbReference>
<dbReference type="InterPro" id="IPR036844">
    <property type="entry name" value="Hint_dom_sf"/>
</dbReference>
<dbReference type="InterPro" id="IPR051220">
    <property type="entry name" value="TFA_Chaperone"/>
</dbReference>
<organism evidence="5 6">
    <name type="scientific">Comamonas kerstersii</name>
    <dbReference type="NCBI Taxonomy" id="225992"/>
    <lineage>
        <taxon>Bacteria</taxon>
        <taxon>Pseudomonadati</taxon>
        <taxon>Pseudomonadota</taxon>
        <taxon>Betaproteobacteria</taxon>
        <taxon>Burkholderiales</taxon>
        <taxon>Comamonadaceae</taxon>
        <taxon>Comamonas</taxon>
    </lineage>
</organism>
<dbReference type="Gene3D" id="3.40.50.300">
    <property type="entry name" value="P-loop containing nucleotide triphosphate hydrolases"/>
    <property type="match status" value="1"/>
</dbReference>
<dbReference type="PROSITE" id="PS50819">
    <property type="entry name" value="INTEIN_ENDONUCLEASE"/>
    <property type="match status" value="1"/>
</dbReference>
<dbReference type="InterPro" id="IPR027417">
    <property type="entry name" value="P-loop_NTPase"/>
</dbReference>
<dbReference type="PROSITE" id="PS50818">
    <property type="entry name" value="INTEIN_C_TER"/>
    <property type="match status" value="1"/>
</dbReference>
<keyword evidence="2" id="KW-0651">Protein splicing</keyword>
<protein>
    <recommendedName>
        <fullName evidence="4">DOD-type homing endonuclease domain-containing protein</fullName>
    </recommendedName>
</protein>
<evidence type="ECO:0000256" key="3">
    <source>
        <dbReference type="SAM" id="MobiDB-lite"/>
    </source>
</evidence>
<dbReference type="GO" id="GO:0016887">
    <property type="term" value="F:ATP hydrolysis activity"/>
    <property type="evidence" value="ECO:0007669"/>
    <property type="project" value="InterPro"/>
</dbReference>
<name>A0A1V0BGV6_9BURK</name>
<evidence type="ECO:0000313" key="6">
    <source>
        <dbReference type="Proteomes" id="UP000242792"/>
    </source>
</evidence>
<dbReference type="InterPro" id="IPR006141">
    <property type="entry name" value="Intein_N"/>
</dbReference>
<dbReference type="GO" id="GO:0005524">
    <property type="term" value="F:ATP binding"/>
    <property type="evidence" value="ECO:0007669"/>
    <property type="project" value="InterPro"/>
</dbReference>
<dbReference type="HAMAP" id="MF_04144">
    <property type="entry name" value="TERL_LAMBDA"/>
    <property type="match status" value="1"/>
</dbReference>
<dbReference type="Pfam" id="PF05876">
    <property type="entry name" value="GpA_ATPase"/>
    <property type="match status" value="1"/>
</dbReference>
<dbReference type="PANTHER" id="PTHR34413:SF2">
    <property type="entry name" value="PROPHAGE TAIL FIBER ASSEMBLY PROTEIN HOMOLOG TFAE-RELATED"/>
    <property type="match status" value="1"/>
</dbReference>
<dbReference type="InterPro" id="IPR046453">
    <property type="entry name" value="GpA_ATPase"/>
</dbReference>
<dbReference type="RefSeq" id="WP_080025254.1">
    <property type="nucleotide sequence ID" value="NZ_CP020121.1"/>
</dbReference>
<dbReference type="PRINTS" id="PR00379">
    <property type="entry name" value="INTEIN"/>
</dbReference>
<evidence type="ECO:0000259" key="4">
    <source>
        <dbReference type="PROSITE" id="PS50819"/>
    </source>
</evidence>
<dbReference type="SUPFAM" id="SSF55608">
    <property type="entry name" value="Homing endonucleases"/>
    <property type="match status" value="1"/>
</dbReference>
<feature type="domain" description="DOD-type homing endonuclease" evidence="4">
    <location>
        <begin position="749"/>
        <end position="887"/>
    </location>
</feature>
<proteinExistence type="inferred from homology"/>
<dbReference type="AlphaFoldDB" id="A0A1V0BGV6"/>
<evidence type="ECO:0000256" key="2">
    <source>
        <dbReference type="ARBA" id="ARBA00023000"/>
    </source>
</evidence>
<sequence length="1049" mass="117289">MTAPLSKEALHAIKAAVRLGLESLRADEPQTLSEWAAQHFILAGESSHQKGGWVGWPFQRGILDFMSDDRIEELAVKKSKRVGYTKMITAFVAYNIAHRRRKQALWQPTDDDRDSYVKSEIEPVLDGVPAVRAARKQGKGVVDTIKYKPFRDSVLHLLGGKAARAYRRITVAVSILDEWSAFDQTIEKSGDPGSLAKGRLEGAPYPKFVGGSTPRIKGLCHVERACEESEAYVQYHIECPHCGGEHPLIWGSKDLPYGFKWEKGKPETVRHVCPHCRESITQADYLPGGWPLSGAWVCKKTGIRYDADGQWRNAKGEPCRPPRTLGVHIWAAYSPQRTWASIVDEHEKAYRAMQAGDVGPMTSFTNETLGETWEVKGESSDEHVLQQRAEDFPLGRVPVGALYLTAGVDVQRDRWEIAIWGWGRGLESWTVMHHVIYGNPANDADWEPVEQFLLQRFPQALHGGTLGLSAVSIDSSDQTQAVYNWVRNTQTRIANLRAIKGDTNDNRNIVGPSSMQEVNHRGRKIAKGIKLWLVGVDNAKDLLLGQLAITEPGPGYVHTSQELPREWYEQLTAEQRILAKVQGRDVYKWVKRRPRNEVLDCFDAETEVLTHTGWKRWGDVCYEDLLATVNLSTDLMEYQQPSLLIDKPYSGDMVQLKGKSIDVLVTPGHRMVTLKKAHQTIAPGVRKWNLDVSPAITLAKDLTVHHALKIAATWQGNQADAYVIPASISAQNRLLFPEVAVDAHDMAAFFGWWVSEGSVQEVRSKTQGNVRRRVTIHQTKPHRRLEIEALLARLPWKFHVTHDRYIFTCKQVYDLVAPLGALQHERRVPQWIKDAKPSVIAAFLNAAIAGDGWAQQRKAHHRPNRAYATTSRLLADDMQELFIKTGNAATMRVVQPKHRPVISGHQSPTTPKLQYHVYERLSSRAYLDGGGNGKRGYIGQTVHYAGRVYCATVPNGTLIVRRGGKTFIAGNCRNYSLHAAMANGLHKWPESKWLQLEQTVQPPPDLFSTPPAQEQGAQPSTPAAPVPLAVAQPATSTADEDIFAPISLQ</sequence>
<dbReference type="PANTHER" id="PTHR34413">
    <property type="entry name" value="PROPHAGE TAIL FIBER ASSEMBLY PROTEIN HOMOLOG TFAE-RELATED-RELATED"/>
    <property type="match status" value="1"/>
</dbReference>
<feature type="compositionally biased region" description="Low complexity" evidence="3">
    <location>
        <begin position="1019"/>
        <end position="1035"/>
    </location>
</feature>
<dbReference type="PROSITE" id="PS50817">
    <property type="entry name" value="INTEIN_N_TER"/>
    <property type="match status" value="1"/>
</dbReference>